<dbReference type="EC" id="2.7.1.71" evidence="3 11"/>
<gene>
    <name evidence="11 12" type="primary">aroK</name>
    <name evidence="12" type="ORF">GCM10007989_23110</name>
</gene>
<comment type="caution">
    <text evidence="11">Lacks conserved residue(s) required for the propagation of feature annotation.</text>
</comment>
<protein>
    <recommendedName>
        <fullName evidence="3 11">Shikimate kinase</fullName>
        <shortName evidence="11">SK</shortName>
        <ecNumber evidence="3 11">2.7.1.71</ecNumber>
    </recommendedName>
</protein>
<proteinExistence type="inferred from homology"/>
<evidence type="ECO:0000256" key="10">
    <source>
        <dbReference type="ARBA" id="ARBA00048567"/>
    </source>
</evidence>
<comment type="function">
    <text evidence="11">Catalyzes the specific phosphorylation of the 3-hydroxyl group of shikimic acid using ATP as a cosubstrate.</text>
</comment>
<organism evidence="12 13">
    <name type="scientific">Devosia pacifica</name>
    <dbReference type="NCBI Taxonomy" id="1335967"/>
    <lineage>
        <taxon>Bacteria</taxon>
        <taxon>Pseudomonadati</taxon>
        <taxon>Pseudomonadota</taxon>
        <taxon>Alphaproteobacteria</taxon>
        <taxon>Hyphomicrobiales</taxon>
        <taxon>Devosiaceae</taxon>
        <taxon>Devosia</taxon>
    </lineage>
</organism>
<dbReference type="EMBL" id="BMZE01000002">
    <property type="protein sequence ID" value="GHA26679.1"/>
    <property type="molecule type" value="Genomic_DNA"/>
</dbReference>
<keyword evidence="11" id="KW-0460">Magnesium</keyword>
<keyword evidence="11" id="KW-0479">Metal-binding</keyword>
<dbReference type="SUPFAM" id="SSF52540">
    <property type="entry name" value="P-loop containing nucleoside triphosphate hydrolases"/>
    <property type="match status" value="1"/>
</dbReference>
<comment type="caution">
    <text evidence="12">The sequence shown here is derived from an EMBL/GenBank/DDBJ whole genome shotgun (WGS) entry which is preliminary data.</text>
</comment>
<feature type="binding site" evidence="11">
    <location>
        <begin position="32"/>
        <end position="37"/>
    </location>
    <ligand>
        <name>ATP</name>
        <dbReference type="ChEBI" id="CHEBI:30616"/>
    </ligand>
</feature>
<dbReference type="GO" id="GO:0005524">
    <property type="term" value="F:ATP binding"/>
    <property type="evidence" value="ECO:0007669"/>
    <property type="project" value="UniProtKB-UniRule"/>
</dbReference>
<dbReference type="Proteomes" id="UP000646579">
    <property type="component" value="Unassembled WGS sequence"/>
</dbReference>
<feature type="binding site" evidence="11">
    <location>
        <position position="54"/>
    </location>
    <ligand>
        <name>substrate</name>
    </ligand>
</feature>
<feature type="binding site" evidence="11">
    <location>
        <position position="138"/>
    </location>
    <ligand>
        <name>ATP</name>
        <dbReference type="ChEBI" id="CHEBI:30616"/>
    </ligand>
</feature>
<feature type="binding site" evidence="11">
    <location>
        <position position="157"/>
    </location>
    <ligand>
        <name>substrate</name>
    </ligand>
</feature>
<keyword evidence="8 11" id="KW-0067">ATP-binding</keyword>
<dbReference type="HAMAP" id="MF_00109">
    <property type="entry name" value="Shikimate_kinase"/>
    <property type="match status" value="1"/>
</dbReference>
<dbReference type="AlphaFoldDB" id="A0A918S6F9"/>
<reference evidence="12" key="2">
    <citation type="submission" date="2020-09" db="EMBL/GenBank/DDBJ databases">
        <authorList>
            <person name="Sun Q."/>
            <person name="Kim S."/>
        </authorList>
    </citation>
    <scope>NUCLEOTIDE SEQUENCE</scope>
    <source>
        <strain evidence="12">KCTC 32437</strain>
    </source>
</reference>
<dbReference type="PANTHER" id="PTHR21087">
    <property type="entry name" value="SHIKIMATE KINASE"/>
    <property type="match status" value="1"/>
</dbReference>
<dbReference type="RefSeq" id="WP_189425825.1">
    <property type="nucleotide sequence ID" value="NZ_BMZE01000002.1"/>
</dbReference>
<dbReference type="InterPro" id="IPR023000">
    <property type="entry name" value="Shikimate_kinase_CS"/>
</dbReference>
<evidence type="ECO:0000313" key="12">
    <source>
        <dbReference type="EMBL" id="GHA26679.1"/>
    </source>
</evidence>
<dbReference type="Pfam" id="PF01202">
    <property type="entry name" value="SKI"/>
    <property type="match status" value="1"/>
</dbReference>
<reference evidence="12" key="1">
    <citation type="journal article" date="2014" name="Int. J. Syst. Evol. Microbiol.">
        <title>Complete genome sequence of Corynebacterium casei LMG S-19264T (=DSM 44701T), isolated from a smear-ripened cheese.</title>
        <authorList>
            <consortium name="US DOE Joint Genome Institute (JGI-PGF)"/>
            <person name="Walter F."/>
            <person name="Albersmeier A."/>
            <person name="Kalinowski J."/>
            <person name="Ruckert C."/>
        </authorList>
    </citation>
    <scope>NUCLEOTIDE SEQUENCE</scope>
    <source>
        <strain evidence="12">KCTC 32437</strain>
    </source>
</reference>
<evidence type="ECO:0000256" key="2">
    <source>
        <dbReference type="ARBA" id="ARBA00006997"/>
    </source>
</evidence>
<evidence type="ECO:0000256" key="4">
    <source>
        <dbReference type="ARBA" id="ARBA00022605"/>
    </source>
</evidence>
<evidence type="ECO:0000313" key="13">
    <source>
        <dbReference type="Proteomes" id="UP000646579"/>
    </source>
</evidence>
<dbReference type="GO" id="GO:0004765">
    <property type="term" value="F:shikimate kinase activity"/>
    <property type="evidence" value="ECO:0007669"/>
    <property type="project" value="UniProtKB-UniRule"/>
</dbReference>
<dbReference type="GO" id="GO:0008652">
    <property type="term" value="P:amino acid biosynthetic process"/>
    <property type="evidence" value="ECO:0007669"/>
    <property type="project" value="UniProtKB-KW"/>
</dbReference>
<keyword evidence="11" id="KW-0963">Cytoplasm</keyword>
<dbReference type="GO" id="GO:0005829">
    <property type="term" value="C:cytosol"/>
    <property type="evidence" value="ECO:0007669"/>
    <property type="project" value="TreeGrafter"/>
</dbReference>
<dbReference type="PRINTS" id="PR01100">
    <property type="entry name" value="SHIKIMTKNASE"/>
</dbReference>
<dbReference type="GO" id="GO:0000287">
    <property type="term" value="F:magnesium ion binding"/>
    <property type="evidence" value="ECO:0007669"/>
    <property type="project" value="UniProtKB-UniRule"/>
</dbReference>
<keyword evidence="13" id="KW-1185">Reference proteome</keyword>
<evidence type="ECO:0000256" key="9">
    <source>
        <dbReference type="ARBA" id="ARBA00023141"/>
    </source>
</evidence>
<dbReference type="PANTHER" id="PTHR21087:SF16">
    <property type="entry name" value="SHIKIMATE KINASE 1, CHLOROPLASTIC"/>
    <property type="match status" value="1"/>
</dbReference>
<dbReference type="InterPro" id="IPR000623">
    <property type="entry name" value="Shikimate_kinase/TSH1"/>
</dbReference>
<dbReference type="PROSITE" id="PS01128">
    <property type="entry name" value="SHIKIMATE_KINASE"/>
    <property type="match status" value="1"/>
</dbReference>
<dbReference type="Gene3D" id="3.40.50.300">
    <property type="entry name" value="P-loop containing nucleotide triphosphate hydrolases"/>
    <property type="match status" value="1"/>
</dbReference>
<evidence type="ECO:0000256" key="3">
    <source>
        <dbReference type="ARBA" id="ARBA00012154"/>
    </source>
</evidence>
<dbReference type="GO" id="GO:0009423">
    <property type="term" value="P:chorismate biosynthetic process"/>
    <property type="evidence" value="ECO:0007669"/>
    <property type="project" value="UniProtKB-UniRule"/>
</dbReference>
<dbReference type="CDD" id="cd00464">
    <property type="entry name" value="SK"/>
    <property type="match status" value="1"/>
</dbReference>
<comment type="cofactor">
    <cofactor evidence="11">
        <name>Mg(2+)</name>
        <dbReference type="ChEBI" id="CHEBI:18420"/>
    </cofactor>
    <text evidence="11">Binds 1 Mg(2+) ion per subunit.</text>
</comment>
<evidence type="ECO:0000256" key="1">
    <source>
        <dbReference type="ARBA" id="ARBA00004842"/>
    </source>
</evidence>
<dbReference type="GO" id="GO:0009073">
    <property type="term" value="P:aromatic amino acid family biosynthetic process"/>
    <property type="evidence" value="ECO:0007669"/>
    <property type="project" value="UniProtKB-KW"/>
</dbReference>
<keyword evidence="5 11" id="KW-0808">Transferase</keyword>
<evidence type="ECO:0000256" key="11">
    <source>
        <dbReference type="HAMAP-Rule" id="MF_00109"/>
    </source>
</evidence>
<dbReference type="InterPro" id="IPR027417">
    <property type="entry name" value="P-loop_NTPase"/>
</dbReference>
<evidence type="ECO:0000256" key="8">
    <source>
        <dbReference type="ARBA" id="ARBA00022840"/>
    </source>
</evidence>
<accession>A0A918S6F9</accession>
<name>A0A918S6F9_9HYPH</name>
<evidence type="ECO:0000256" key="6">
    <source>
        <dbReference type="ARBA" id="ARBA00022741"/>
    </source>
</evidence>
<comment type="subunit">
    <text evidence="11">Monomer.</text>
</comment>
<keyword evidence="6 11" id="KW-0547">Nucleotide-binding</keyword>
<comment type="pathway">
    <text evidence="1 11">Metabolic intermediate biosynthesis; chorismate biosynthesis; chorismate from D-erythrose 4-phosphate and phosphoenolpyruvate: step 5/7.</text>
</comment>
<evidence type="ECO:0000256" key="7">
    <source>
        <dbReference type="ARBA" id="ARBA00022777"/>
    </source>
</evidence>
<dbReference type="InterPro" id="IPR031322">
    <property type="entry name" value="Shikimate/glucono_kinase"/>
</dbReference>
<keyword evidence="7 11" id="KW-0418">Kinase</keyword>
<sequence length="201" mass="22370">MKRSGQSRRGEQARQLSDRLNGRPLVLVGMMGAGKTTVGRRLANRLERSFYDSDEEIERAAQMSIPEMFEQRGEAEFRSGETRVISRLLNEPNIVLATGGGAFMNPETRALIKSAALSVWIKADFELLFKRVSKRSNRPLLKTADPRGTLKQLIDARYPVYAEADVTVVSRDVPHDSVASALVEACLAYFKRNDSIPANAD</sequence>
<keyword evidence="4 11" id="KW-0028">Amino-acid biosynthesis</keyword>
<evidence type="ECO:0000256" key="5">
    <source>
        <dbReference type="ARBA" id="ARBA00022679"/>
    </source>
</evidence>
<keyword evidence="9 11" id="KW-0057">Aromatic amino acid biosynthesis</keyword>
<comment type="subcellular location">
    <subcellularLocation>
        <location evidence="11">Cytoplasm</location>
    </subcellularLocation>
</comment>
<feature type="binding site" evidence="11">
    <location>
        <position position="36"/>
    </location>
    <ligand>
        <name>Mg(2+)</name>
        <dbReference type="ChEBI" id="CHEBI:18420"/>
    </ligand>
</feature>
<feature type="binding site" evidence="11">
    <location>
        <position position="100"/>
    </location>
    <ligand>
        <name>substrate</name>
    </ligand>
</feature>
<comment type="catalytic activity">
    <reaction evidence="10 11">
        <text>shikimate + ATP = 3-phosphoshikimate + ADP + H(+)</text>
        <dbReference type="Rhea" id="RHEA:13121"/>
        <dbReference type="ChEBI" id="CHEBI:15378"/>
        <dbReference type="ChEBI" id="CHEBI:30616"/>
        <dbReference type="ChEBI" id="CHEBI:36208"/>
        <dbReference type="ChEBI" id="CHEBI:145989"/>
        <dbReference type="ChEBI" id="CHEBI:456216"/>
        <dbReference type="EC" id="2.7.1.71"/>
    </reaction>
</comment>
<comment type="similarity">
    <text evidence="2 11">Belongs to the shikimate kinase family.</text>
</comment>
<feature type="binding site" evidence="11">
    <location>
        <position position="78"/>
    </location>
    <ligand>
        <name>substrate</name>
    </ligand>
</feature>
<dbReference type="NCBIfam" id="NF010552">
    <property type="entry name" value="PRK13946.1"/>
    <property type="match status" value="1"/>
</dbReference>